<reference evidence="1" key="2">
    <citation type="journal article" date="2015" name="Fish Shellfish Immunol.">
        <title>Early steps in the European eel (Anguilla anguilla)-Vibrio vulnificus interaction in the gills: Role of the RtxA13 toxin.</title>
        <authorList>
            <person name="Callol A."/>
            <person name="Pajuelo D."/>
            <person name="Ebbesson L."/>
            <person name="Teles M."/>
            <person name="MacKenzie S."/>
            <person name="Amaro C."/>
        </authorList>
    </citation>
    <scope>NUCLEOTIDE SEQUENCE</scope>
</reference>
<name>A0A0E9U814_ANGAN</name>
<reference evidence="1" key="1">
    <citation type="submission" date="2014-11" db="EMBL/GenBank/DDBJ databases">
        <authorList>
            <person name="Amaro Gonzalez C."/>
        </authorList>
    </citation>
    <scope>NUCLEOTIDE SEQUENCE</scope>
</reference>
<organism evidence="1">
    <name type="scientific">Anguilla anguilla</name>
    <name type="common">European freshwater eel</name>
    <name type="synonym">Muraena anguilla</name>
    <dbReference type="NCBI Taxonomy" id="7936"/>
    <lineage>
        <taxon>Eukaryota</taxon>
        <taxon>Metazoa</taxon>
        <taxon>Chordata</taxon>
        <taxon>Craniata</taxon>
        <taxon>Vertebrata</taxon>
        <taxon>Euteleostomi</taxon>
        <taxon>Actinopterygii</taxon>
        <taxon>Neopterygii</taxon>
        <taxon>Teleostei</taxon>
        <taxon>Anguilliformes</taxon>
        <taxon>Anguillidae</taxon>
        <taxon>Anguilla</taxon>
    </lineage>
</organism>
<accession>A0A0E9U814</accession>
<dbReference type="EMBL" id="GBXM01046523">
    <property type="protein sequence ID" value="JAH62054.1"/>
    <property type="molecule type" value="Transcribed_RNA"/>
</dbReference>
<evidence type="ECO:0000313" key="1">
    <source>
        <dbReference type="EMBL" id="JAH62054.1"/>
    </source>
</evidence>
<sequence length="9" mass="1026">MQQNKCSTS</sequence>
<protein>
    <submittedName>
        <fullName evidence="1">Uncharacterized protein</fullName>
    </submittedName>
</protein>
<proteinExistence type="predicted"/>